<organism evidence="1 2">
    <name type="scientific">Nocardiopsis terrae</name>
    <dbReference type="NCBI Taxonomy" id="372655"/>
    <lineage>
        <taxon>Bacteria</taxon>
        <taxon>Bacillati</taxon>
        <taxon>Actinomycetota</taxon>
        <taxon>Actinomycetes</taxon>
        <taxon>Streptosporangiales</taxon>
        <taxon>Nocardiopsidaceae</taxon>
        <taxon>Nocardiopsis</taxon>
    </lineage>
</organism>
<comment type="caution">
    <text evidence="1">The sequence shown here is derived from an EMBL/GenBank/DDBJ whole genome shotgun (WGS) entry which is preliminary data.</text>
</comment>
<keyword evidence="2" id="KW-1185">Reference proteome</keyword>
<evidence type="ECO:0000313" key="1">
    <source>
        <dbReference type="EMBL" id="MBE1456332.1"/>
    </source>
</evidence>
<name>A0ABR9HBC4_9ACTN</name>
<sequence length="91" mass="10177">MTTPHGMETPMFRIAISQLTDGGRRITPEHRSTAMSVDEAVLALREHLPTVDTTAFHSEAVQRSVNRVNDFRHDVDTADGGRYRVVIAPMM</sequence>
<dbReference type="EMBL" id="JADBDY010000001">
    <property type="protein sequence ID" value="MBE1456332.1"/>
    <property type="molecule type" value="Genomic_DNA"/>
</dbReference>
<gene>
    <name evidence="1" type="ORF">H4W79_000546</name>
</gene>
<accession>A0ABR9HBC4</accession>
<proteinExistence type="predicted"/>
<dbReference type="Proteomes" id="UP000598217">
    <property type="component" value="Unassembled WGS sequence"/>
</dbReference>
<reference evidence="1 2" key="1">
    <citation type="submission" date="2020-10" db="EMBL/GenBank/DDBJ databases">
        <title>Sequencing the genomes of 1000 actinobacteria strains.</title>
        <authorList>
            <person name="Klenk H.-P."/>
        </authorList>
    </citation>
    <scope>NUCLEOTIDE SEQUENCE [LARGE SCALE GENOMIC DNA]</scope>
    <source>
        <strain evidence="1 2">DSM 45157</strain>
    </source>
</reference>
<protein>
    <recommendedName>
        <fullName evidence="3">ThiS family protein</fullName>
    </recommendedName>
</protein>
<evidence type="ECO:0000313" key="2">
    <source>
        <dbReference type="Proteomes" id="UP000598217"/>
    </source>
</evidence>
<evidence type="ECO:0008006" key="3">
    <source>
        <dbReference type="Google" id="ProtNLM"/>
    </source>
</evidence>